<reference evidence="4" key="2">
    <citation type="journal article" date="2014" name="ISME J.">
        <title>Microbial stratification in low pH oxic and suboxic macroscopic growths along an acid mine drainage.</title>
        <authorList>
            <person name="Mendez-Garcia C."/>
            <person name="Mesa V."/>
            <person name="Sprenger R.R."/>
            <person name="Richter M."/>
            <person name="Diez M.S."/>
            <person name="Solano J."/>
            <person name="Bargiela R."/>
            <person name="Golyshina O.V."/>
            <person name="Manteca A."/>
            <person name="Ramos J.L."/>
            <person name="Gallego J.R."/>
            <person name="Llorente I."/>
            <person name="Martins Dos Santos V.A."/>
            <person name="Jensen O.N."/>
            <person name="Pelaez A.I."/>
            <person name="Sanchez J."/>
            <person name="Ferrer M."/>
        </authorList>
    </citation>
    <scope>NUCLEOTIDE SEQUENCE</scope>
</reference>
<proteinExistence type="predicted"/>
<dbReference type="SUPFAM" id="SSF117916">
    <property type="entry name" value="Fe-S cluster assembly (FSCA) domain-like"/>
    <property type="match status" value="1"/>
</dbReference>
<accession>T1A8K2</accession>
<dbReference type="GO" id="GO:0051539">
    <property type="term" value="F:4 iron, 4 sulfur cluster binding"/>
    <property type="evidence" value="ECO:0007669"/>
    <property type="project" value="TreeGrafter"/>
</dbReference>
<dbReference type="InterPro" id="IPR044304">
    <property type="entry name" value="NUBPL-like"/>
</dbReference>
<protein>
    <submittedName>
        <fullName evidence="4">ATPase involved in chromosome partitioning</fullName>
    </submittedName>
</protein>
<gene>
    <name evidence="4" type="ORF">B2A_05030</name>
</gene>
<keyword evidence="1" id="KW-0547">Nucleotide-binding</keyword>
<dbReference type="GO" id="GO:0005524">
    <property type="term" value="F:ATP binding"/>
    <property type="evidence" value="ECO:0007669"/>
    <property type="project" value="UniProtKB-KW"/>
</dbReference>
<evidence type="ECO:0000256" key="2">
    <source>
        <dbReference type="ARBA" id="ARBA00022840"/>
    </source>
</evidence>
<name>T1A8K2_9ZZZZ</name>
<reference evidence="4" key="1">
    <citation type="submission" date="2013-08" db="EMBL/GenBank/DDBJ databases">
        <authorList>
            <person name="Mendez C."/>
            <person name="Richter M."/>
            <person name="Ferrer M."/>
            <person name="Sanchez J."/>
        </authorList>
    </citation>
    <scope>NUCLEOTIDE SEQUENCE</scope>
</reference>
<comment type="caution">
    <text evidence="4">The sequence shown here is derived from an EMBL/GenBank/DDBJ whole genome shotgun (WGS) entry which is preliminary data.</text>
</comment>
<dbReference type="InterPro" id="IPR002744">
    <property type="entry name" value="MIP18-like"/>
</dbReference>
<feature type="domain" description="MIP18 family-like" evidence="3">
    <location>
        <begin position="1"/>
        <end position="49"/>
    </location>
</feature>
<dbReference type="Pfam" id="PF10609">
    <property type="entry name" value="ParA"/>
    <property type="match status" value="1"/>
</dbReference>
<dbReference type="PANTHER" id="PTHR42961">
    <property type="entry name" value="IRON-SULFUR PROTEIN NUBPL"/>
    <property type="match status" value="1"/>
</dbReference>
<dbReference type="InterPro" id="IPR027417">
    <property type="entry name" value="P-loop_NTPase"/>
</dbReference>
<feature type="non-terminal residue" evidence="4">
    <location>
        <position position="1"/>
    </location>
</feature>
<dbReference type="InterPro" id="IPR033756">
    <property type="entry name" value="YlxH/NBP35"/>
</dbReference>
<dbReference type="PROSITE" id="PS01215">
    <property type="entry name" value="MRP"/>
    <property type="match status" value="1"/>
</dbReference>
<dbReference type="InterPro" id="IPR034904">
    <property type="entry name" value="FSCA_dom_sf"/>
</dbReference>
<dbReference type="Gene3D" id="3.30.300.130">
    <property type="entry name" value="Fe-S cluster assembly (FSCA)"/>
    <property type="match status" value="1"/>
</dbReference>
<dbReference type="SUPFAM" id="SSF52540">
    <property type="entry name" value="P-loop containing nucleoside triphosphate hydrolases"/>
    <property type="match status" value="1"/>
</dbReference>
<dbReference type="InterPro" id="IPR000808">
    <property type="entry name" value="Mrp-like_CS"/>
</dbReference>
<dbReference type="PANTHER" id="PTHR42961:SF2">
    <property type="entry name" value="IRON-SULFUR PROTEIN NUBPL"/>
    <property type="match status" value="1"/>
</dbReference>
<feature type="non-terminal residue" evidence="4">
    <location>
        <position position="212"/>
    </location>
</feature>
<evidence type="ECO:0000256" key="1">
    <source>
        <dbReference type="ARBA" id="ARBA00022741"/>
    </source>
</evidence>
<dbReference type="GO" id="GO:0016226">
    <property type="term" value="P:iron-sulfur cluster assembly"/>
    <property type="evidence" value="ECO:0007669"/>
    <property type="project" value="InterPro"/>
</dbReference>
<dbReference type="Gene3D" id="3.40.50.300">
    <property type="entry name" value="P-loop containing nucleotide triphosphate hydrolases"/>
    <property type="match status" value="1"/>
</dbReference>
<dbReference type="AlphaFoldDB" id="T1A8K2"/>
<keyword evidence="2" id="KW-0067">ATP-binding</keyword>
<sequence length="212" mass="22258">DLGMVRSIAVAGGAVTVEVALTIAGCPLRGQIRADVERCLRGLPEVSQVVVNVGSMSPDERAKVMSRARLKAQERSALSTDLPATARVLAIASGKGGVGKSSVTVNLAVALAARGCTVGVLDADVWGHSIPRLLGMEGEIEAREKKMVPLSLEVGGGVVRVVSMGFLSGEDEAIMWRGLVLNRAVQHFLEDVHWGNLDYLLVDLPPGTGDVQ</sequence>
<dbReference type="Pfam" id="PF01883">
    <property type="entry name" value="FeS_assembly_P"/>
    <property type="match status" value="1"/>
</dbReference>
<evidence type="ECO:0000259" key="3">
    <source>
        <dbReference type="Pfam" id="PF01883"/>
    </source>
</evidence>
<organism evidence="4">
    <name type="scientific">mine drainage metagenome</name>
    <dbReference type="NCBI Taxonomy" id="410659"/>
    <lineage>
        <taxon>unclassified sequences</taxon>
        <taxon>metagenomes</taxon>
        <taxon>ecological metagenomes</taxon>
    </lineage>
</organism>
<evidence type="ECO:0000313" key="4">
    <source>
        <dbReference type="EMBL" id="EQD56981.1"/>
    </source>
</evidence>
<dbReference type="EMBL" id="AUZZ01003447">
    <property type="protein sequence ID" value="EQD56981.1"/>
    <property type="molecule type" value="Genomic_DNA"/>
</dbReference>